<proteinExistence type="predicted"/>
<dbReference type="Proteomes" id="UP000290289">
    <property type="component" value="Chromosome 10"/>
</dbReference>
<gene>
    <name evidence="1" type="ORF">DVH24_021987</name>
</gene>
<dbReference type="STRING" id="3750.A0A498IX74"/>
<evidence type="ECO:0000313" key="2">
    <source>
        <dbReference type="Proteomes" id="UP000290289"/>
    </source>
</evidence>
<keyword evidence="2" id="KW-1185">Reference proteome</keyword>
<reference evidence="1 2" key="1">
    <citation type="submission" date="2018-10" db="EMBL/GenBank/DDBJ databases">
        <title>A high-quality apple genome assembly.</title>
        <authorList>
            <person name="Hu J."/>
        </authorList>
    </citation>
    <scope>NUCLEOTIDE SEQUENCE [LARGE SCALE GENOMIC DNA]</scope>
    <source>
        <strain evidence="2">cv. HFTH1</strain>
        <tissue evidence="1">Young leaf</tissue>
    </source>
</reference>
<protein>
    <submittedName>
        <fullName evidence="1">Uncharacterized protein</fullName>
    </submittedName>
</protein>
<name>A0A498IX74_MALDO</name>
<dbReference type="Gene3D" id="3.40.50.150">
    <property type="entry name" value="Vaccinia Virus protein VP39"/>
    <property type="match status" value="1"/>
</dbReference>
<comment type="caution">
    <text evidence="1">The sequence shown here is derived from an EMBL/GenBank/DDBJ whole genome shotgun (WGS) entry which is preliminary data.</text>
</comment>
<organism evidence="1 2">
    <name type="scientific">Malus domestica</name>
    <name type="common">Apple</name>
    <name type="synonym">Pyrus malus</name>
    <dbReference type="NCBI Taxonomy" id="3750"/>
    <lineage>
        <taxon>Eukaryota</taxon>
        <taxon>Viridiplantae</taxon>
        <taxon>Streptophyta</taxon>
        <taxon>Embryophyta</taxon>
        <taxon>Tracheophyta</taxon>
        <taxon>Spermatophyta</taxon>
        <taxon>Magnoliopsida</taxon>
        <taxon>eudicotyledons</taxon>
        <taxon>Gunneridae</taxon>
        <taxon>Pentapetalae</taxon>
        <taxon>rosids</taxon>
        <taxon>fabids</taxon>
        <taxon>Rosales</taxon>
        <taxon>Rosaceae</taxon>
        <taxon>Amygdaloideae</taxon>
        <taxon>Maleae</taxon>
        <taxon>Malus</taxon>
    </lineage>
</organism>
<dbReference type="InterPro" id="IPR029063">
    <property type="entry name" value="SAM-dependent_MTases_sf"/>
</dbReference>
<evidence type="ECO:0000313" key="1">
    <source>
        <dbReference type="EMBL" id="RXH86714.1"/>
    </source>
</evidence>
<dbReference type="EMBL" id="RDQH01000336">
    <property type="protein sequence ID" value="RXH86714.1"/>
    <property type="molecule type" value="Genomic_DNA"/>
</dbReference>
<sequence length="352" mass="39201">MLLLDSSHNVHSIVYKDQKWTASYWICDEFASLPAIVPKGPIAILGLDGGTAAHLMLILGPSLQLEGWEIDQIFIDKAREYLGLSDLEKQTQAGGILNVHIGNALSPSVNIPGGYAGEILVYMARCITRSTFFCFFGCCAQIQGFVCNFCTRAYFPSTYIVYASFFAIPYSSVPSVLLTCSCNSLHFLRIAIWILETHRECYPLEQPYSESLLVILNVQKKSSNGIQNTALTWPASSVIQNTALTWPEKTTLVNMDVTTWLEIKNKLMPNGRLMVNCGGINEASDVRKEAAHPKHISTDDSWLQNSTIKALSKAFPGQVGLVRLAGRKCHKLLVKIILHLRDLCHRFLITYK</sequence>
<dbReference type="AlphaFoldDB" id="A0A498IX74"/>
<accession>A0A498IX74</accession>
<dbReference type="SUPFAM" id="SSF53335">
    <property type="entry name" value="S-adenosyl-L-methionine-dependent methyltransferases"/>
    <property type="match status" value="1"/>
</dbReference>